<gene>
    <name evidence="2" type="ORF">AAV32_08240</name>
</gene>
<keyword evidence="3" id="KW-1185">Reference proteome</keyword>
<dbReference type="GeneID" id="99727156"/>
<feature type="domain" description="PD-(D/E)XK endonuclease-like" evidence="1">
    <location>
        <begin position="609"/>
        <end position="822"/>
    </location>
</feature>
<protein>
    <recommendedName>
        <fullName evidence="1">PD-(D/E)XK endonuclease-like domain-containing protein</fullName>
    </recommendedName>
</protein>
<dbReference type="SUPFAM" id="SSF52540">
    <property type="entry name" value="P-loop containing nucleoside triphosphate hydrolases"/>
    <property type="match status" value="1"/>
</dbReference>
<dbReference type="InterPro" id="IPR038726">
    <property type="entry name" value="PDDEXK_AddAB-type"/>
</dbReference>
<dbReference type="InterPro" id="IPR019925">
    <property type="entry name" value="DNA_repair_protein_predicted"/>
</dbReference>
<comment type="caution">
    <text evidence="2">The sequence shown here is derived from an EMBL/GenBank/DDBJ whole genome shotgun (WGS) entry which is preliminary data.</text>
</comment>
<proteinExistence type="predicted"/>
<dbReference type="InterPro" id="IPR027417">
    <property type="entry name" value="P-loop_NTPase"/>
</dbReference>
<organism evidence="2 3">
    <name type="scientific">Kerstersia gyiorum</name>
    <dbReference type="NCBI Taxonomy" id="206506"/>
    <lineage>
        <taxon>Bacteria</taxon>
        <taxon>Pseudomonadati</taxon>
        <taxon>Pseudomonadota</taxon>
        <taxon>Betaproteobacteria</taxon>
        <taxon>Burkholderiales</taxon>
        <taxon>Alcaligenaceae</taxon>
        <taxon>Kerstersia</taxon>
    </lineage>
</organism>
<evidence type="ECO:0000313" key="3">
    <source>
        <dbReference type="Proteomes" id="UP000078084"/>
    </source>
</evidence>
<dbReference type="EMBL" id="LBNE01000004">
    <property type="protein sequence ID" value="KKO71950.1"/>
    <property type="molecule type" value="Genomic_DNA"/>
</dbReference>
<dbReference type="RefSeq" id="WP_068370262.1">
    <property type="nucleotide sequence ID" value="NZ_CP169556.1"/>
</dbReference>
<dbReference type="InterPro" id="IPR011604">
    <property type="entry name" value="PDDEXK-like_dom_sf"/>
</dbReference>
<dbReference type="PATRIC" id="fig|206506.3.peg.1764"/>
<name>A0A171KST3_9BURK</name>
<evidence type="ECO:0000259" key="1">
    <source>
        <dbReference type="Pfam" id="PF12705"/>
    </source>
</evidence>
<dbReference type="Gene3D" id="3.90.320.10">
    <property type="match status" value="1"/>
</dbReference>
<evidence type="ECO:0000313" key="2">
    <source>
        <dbReference type="EMBL" id="KKO71950.1"/>
    </source>
</evidence>
<dbReference type="Pfam" id="PF12705">
    <property type="entry name" value="PDDEXK_1"/>
    <property type="match status" value="1"/>
</dbReference>
<accession>A0A171KST3</accession>
<dbReference type="NCBIfam" id="TIGR03623">
    <property type="entry name" value="probable DNA repair protein"/>
    <property type="match status" value="1"/>
</dbReference>
<reference evidence="2 3" key="1">
    <citation type="submission" date="2015-04" db="EMBL/GenBank/DDBJ databases">
        <title>Genome sequence of Kerstersia gyiorum CG1.</title>
        <authorList>
            <person name="Greninger A.L."/>
            <person name="Kozyreva V."/>
            <person name="Chaturvedi V."/>
        </authorList>
    </citation>
    <scope>NUCLEOTIDE SEQUENCE [LARGE SCALE GENOMIC DNA]</scope>
    <source>
        <strain evidence="2 3">CG1</strain>
    </source>
</reference>
<sequence>MPELHTDMPRIDIAALADMPAGGTLVLTVNNRWARRLTQALAERLRSTRQVSELPHIVPLASWYREAAESLAFVPDAHLPAHWLDSFASAMVWMDVIHEAEAERLLMDAAQAASLAREADTLLDEWDIEVLGPEETDEYRRFLAWRAAYLEKLQALDAEDANQAIGRVLAAMRQQAIRWPQVLVLAGFTEQSPRMQRILALAREAGTQCLALTEEQADTGEATRLMAVDHAAEWREAAAWAAQQLVAQPEGRFAIVASGLEADAPLARRVLARALRPLAPELPESAWFNISVARPLPQWPAVRAALAWLKVMAGWDDTSGCDAATLGAALLAGHVDWGGLRWPPAALDAQWRRRGWSTVGAAHWNRVLQDGGEAFAERWQRAREAWRVPQGAAGAAVWAAAMRHTLDALGFPGRQQIDSVSYQVLEAFGEALARFAALEPVAGRLGGRMAVALLERLADSMPFQPQRDFRARLDVLGLLEAEGGRWDGLWVIGLTDEVLPASPKPNPLVPAPALRRAGAPRATAGRERAWAAQLYEALLRGAPAVVFSHAEREGERELRPSPFIAGLPVVPPQAAAANAPPLQLEELDDSQGPPLAEGEQVTGGLDVLDTQARNPLWAFVRHRLGGRELPAYEPVAGMNVRGQFLHHALELLGHMLPDQDQLHAAMEEGRLEALVVEVVRQAAQEHLGAYEPALRELECERGRGLLLDWCHAEAARPPFAVYQREERYRWEHGRLTLNARVDRIDQLGDGSMLIIDYKTGMGEAFPEADWSRQRPVNLQLPFYAAILAGQAGTAQSGIAGLMLAQVHARHIRAKGLGAEDLGIKGVTPVTDSKVFEGQDWSSVLRRWEASIGMLADEFSRGYAANFVLQPQDLVYCDALPFLRLQREEE</sequence>
<dbReference type="AlphaFoldDB" id="A0A171KST3"/>
<dbReference type="Proteomes" id="UP000078084">
    <property type="component" value="Unassembled WGS sequence"/>
</dbReference>
<dbReference type="STRING" id="206506.AAV32_08240"/>